<proteinExistence type="predicted"/>
<feature type="domain" description="Methylguanine DNA methyltransferase ribonuclease-like" evidence="3">
    <location>
        <begin position="1"/>
        <end position="71"/>
    </location>
</feature>
<dbReference type="Proteomes" id="UP001501303">
    <property type="component" value="Unassembled WGS sequence"/>
</dbReference>
<dbReference type="Gene3D" id="3.30.160.70">
    <property type="entry name" value="Methylated DNA-protein cysteine methyltransferase domain"/>
    <property type="match status" value="1"/>
</dbReference>
<evidence type="ECO:0000313" key="4">
    <source>
        <dbReference type="EMBL" id="GAA1911910.1"/>
    </source>
</evidence>
<name>A0ABN2P4S1_9ACTN</name>
<organism evidence="4 5">
    <name type="scientific">Streptomyces sodiiphilus</name>
    <dbReference type="NCBI Taxonomy" id="226217"/>
    <lineage>
        <taxon>Bacteria</taxon>
        <taxon>Bacillati</taxon>
        <taxon>Actinomycetota</taxon>
        <taxon>Actinomycetes</taxon>
        <taxon>Kitasatosporales</taxon>
        <taxon>Streptomycetaceae</taxon>
        <taxon>Streptomyces</taxon>
    </lineage>
</organism>
<dbReference type="Pfam" id="PF01035">
    <property type="entry name" value="DNA_binding_1"/>
    <property type="match status" value="1"/>
</dbReference>
<sequence length="160" mass="16770">MLYTTHPSPLGELTLTGPRPGTLASVRVEGQKGGVVLPPGAQRDDGAFAEAVRQLDAYFAGDLKEFDLVLETRGSAFREQVWRALDLIPYGGTVTYGRVAAMAGLPAQSVRAVGGAIGANPLMVVRPCHRVIGANGALTGFAGGMERKRQLLTLEGVLLG</sequence>
<dbReference type="InterPro" id="IPR036631">
    <property type="entry name" value="MGMT_N_sf"/>
</dbReference>
<comment type="caution">
    <text evidence="4">The sequence shown here is derived from an EMBL/GenBank/DDBJ whole genome shotgun (WGS) entry which is preliminary data.</text>
</comment>
<keyword evidence="1" id="KW-0227">DNA damage</keyword>
<dbReference type="RefSeq" id="WP_344260999.1">
    <property type="nucleotide sequence ID" value="NZ_BAAAMJ010000018.1"/>
</dbReference>
<dbReference type="SUPFAM" id="SSF53155">
    <property type="entry name" value="Methylated DNA-protein cysteine methyltransferase domain"/>
    <property type="match status" value="1"/>
</dbReference>
<evidence type="ECO:0000259" key="3">
    <source>
        <dbReference type="Pfam" id="PF02870"/>
    </source>
</evidence>
<dbReference type="Gene3D" id="1.10.10.10">
    <property type="entry name" value="Winged helix-like DNA-binding domain superfamily/Winged helix DNA-binding domain"/>
    <property type="match status" value="1"/>
</dbReference>
<dbReference type="InterPro" id="IPR014048">
    <property type="entry name" value="MethylDNA_cys_MeTrfase_DNA-bd"/>
</dbReference>
<dbReference type="InterPro" id="IPR008332">
    <property type="entry name" value="MethylG_MeTrfase_N"/>
</dbReference>
<evidence type="ECO:0000313" key="5">
    <source>
        <dbReference type="Proteomes" id="UP001501303"/>
    </source>
</evidence>
<evidence type="ECO:0000259" key="2">
    <source>
        <dbReference type="Pfam" id="PF01035"/>
    </source>
</evidence>
<dbReference type="InterPro" id="IPR036388">
    <property type="entry name" value="WH-like_DNA-bd_sf"/>
</dbReference>
<dbReference type="InterPro" id="IPR036217">
    <property type="entry name" value="MethylDNA_cys_MeTrfase_DNAb"/>
</dbReference>
<gene>
    <name evidence="4" type="ORF">GCM10009716_22300</name>
</gene>
<dbReference type="SUPFAM" id="SSF46767">
    <property type="entry name" value="Methylated DNA-protein cysteine methyltransferase, C-terminal domain"/>
    <property type="match status" value="1"/>
</dbReference>
<protein>
    <submittedName>
        <fullName evidence="4">Methylated-DNA--[protein]-cysteine S-methyltransferase</fullName>
    </submittedName>
</protein>
<evidence type="ECO:0000256" key="1">
    <source>
        <dbReference type="ARBA" id="ARBA00022763"/>
    </source>
</evidence>
<dbReference type="NCBIfam" id="TIGR00589">
    <property type="entry name" value="ogt"/>
    <property type="match status" value="1"/>
</dbReference>
<dbReference type="Pfam" id="PF02870">
    <property type="entry name" value="Methyltransf_1N"/>
    <property type="match status" value="1"/>
</dbReference>
<feature type="domain" description="Methylated-DNA-[protein]-cysteine S-methyltransferase DNA binding" evidence="2">
    <location>
        <begin position="76"/>
        <end position="157"/>
    </location>
</feature>
<dbReference type="CDD" id="cd06445">
    <property type="entry name" value="ATase"/>
    <property type="match status" value="1"/>
</dbReference>
<accession>A0ABN2P4S1</accession>
<reference evidence="4 5" key="1">
    <citation type="journal article" date="2019" name="Int. J. Syst. Evol. Microbiol.">
        <title>The Global Catalogue of Microorganisms (GCM) 10K type strain sequencing project: providing services to taxonomists for standard genome sequencing and annotation.</title>
        <authorList>
            <consortium name="The Broad Institute Genomics Platform"/>
            <consortium name="The Broad Institute Genome Sequencing Center for Infectious Disease"/>
            <person name="Wu L."/>
            <person name="Ma J."/>
        </authorList>
    </citation>
    <scope>NUCLEOTIDE SEQUENCE [LARGE SCALE GENOMIC DNA]</scope>
    <source>
        <strain evidence="4 5">JCM 13581</strain>
    </source>
</reference>
<dbReference type="EMBL" id="BAAAMJ010000018">
    <property type="protein sequence ID" value="GAA1911910.1"/>
    <property type="molecule type" value="Genomic_DNA"/>
</dbReference>
<dbReference type="PANTHER" id="PTHR10815">
    <property type="entry name" value="METHYLATED-DNA--PROTEIN-CYSTEINE METHYLTRANSFERASE"/>
    <property type="match status" value="1"/>
</dbReference>
<dbReference type="PANTHER" id="PTHR10815:SF5">
    <property type="entry name" value="METHYLATED-DNA--PROTEIN-CYSTEINE METHYLTRANSFERASE"/>
    <property type="match status" value="1"/>
</dbReference>
<keyword evidence="5" id="KW-1185">Reference proteome</keyword>